<feature type="chain" id="PRO_5045755797" description="Cupin type-2 domain-containing protein" evidence="1">
    <location>
        <begin position="19"/>
        <end position="148"/>
    </location>
</feature>
<dbReference type="InterPro" id="IPR014710">
    <property type="entry name" value="RmlC-like_jellyroll"/>
</dbReference>
<gene>
    <name evidence="3" type="ORF">GCM10007423_17780</name>
</gene>
<evidence type="ECO:0000256" key="1">
    <source>
        <dbReference type="SAM" id="SignalP"/>
    </source>
</evidence>
<dbReference type="EMBL" id="BMIA01000001">
    <property type="protein sequence ID" value="GGH29976.1"/>
    <property type="molecule type" value="Genomic_DNA"/>
</dbReference>
<feature type="domain" description="Cupin type-2" evidence="2">
    <location>
        <begin position="56"/>
        <end position="126"/>
    </location>
</feature>
<sequence length="148" mass="16500">MRTIIFLLLAFASIPSIAQHEHTKAGVTADPFQFQAVRSEWLTDADLKGYKLESSVMTIAPGATDTVSHRHDCDLFGYVLEGEVQIGLDHAAPVAYKTGQMFFEKRNVLHSLAANPLRDRPTRVLLLFLIKDGRNAYTPEYPAPTTKK</sequence>
<dbReference type="Pfam" id="PF07883">
    <property type="entry name" value="Cupin_2"/>
    <property type="match status" value="1"/>
</dbReference>
<comment type="caution">
    <text evidence="3">The sequence shown here is derived from an EMBL/GenBank/DDBJ whole genome shotgun (WGS) entry which is preliminary data.</text>
</comment>
<evidence type="ECO:0000313" key="4">
    <source>
        <dbReference type="Proteomes" id="UP000600214"/>
    </source>
</evidence>
<organism evidence="3 4">
    <name type="scientific">Dyadobacter endophyticus</name>
    <dbReference type="NCBI Taxonomy" id="1749036"/>
    <lineage>
        <taxon>Bacteria</taxon>
        <taxon>Pseudomonadati</taxon>
        <taxon>Bacteroidota</taxon>
        <taxon>Cytophagia</taxon>
        <taxon>Cytophagales</taxon>
        <taxon>Spirosomataceae</taxon>
        <taxon>Dyadobacter</taxon>
    </lineage>
</organism>
<reference evidence="4" key="1">
    <citation type="journal article" date="2019" name="Int. J. Syst. Evol. Microbiol.">
        <title>The Global Catalogue of Microorganisms (GCM) 10K type strain sequencing project: providing services to taxonomists for standard genome sequencing and annotation.</title>
        <authorList>
            <consortium name="The Broad Institute Genomics Platform"/>
            <consortium name="The Broad Institute Genome Sequencing Center for Infectious Disease"/>
            <person name="Wu L."/>
            <person name="Ma J."/>
        </authorList>
    </citation>
    <scope>NUCLEOTIDE SEQUENCE [LARGE SCALE GENOMIC DNA]</scope>
    <source>
        <strain evidence="4">CGMCC 1.15288</strain>
    </source>
</reference>
<dbReference type="PANTHER" id="PTHR38599:SF1">
    <property type="entry name" value="CUPIN DOMAIN PROTEIN (AFU_ORTHOLOGUE AFUA_3G13620)"/>
    <property type="match status" value="1"/>
</dbReference>
<proteinExistence type="predicted"/>
<dbReference type="InterPro" id="IPR011051">
    <property type="entry name" value="RmlC_Cupin_sf"/>
</dbReference>
<dbReference type="PANTHER" id="PTHR38599">
    <property type="entry name" value="CUPIN DOMAIN PROTEIN (AFU_ORTHOLOGUE AFUA_3G13620)"/>
    <property type="match status" value="1"/>
</dbReference>
<accession>A0ABQ1YMW1</accession>
<dbReference type="RefSeq" id="WP_188930760.1">
    <property type="nucleotide sequence ID" value="NZ_BMIA01000001.1"/>
</dbReference>
<keyword evidence="1" id="KW-0732">Signal</keyword>
<dbReference type="Gene3D" id="2.60.120.10">
    <property type="entry name" value="Jelly Rolls"/>
    <property type="match status" value="1"/>
</dbReference>
<dbReference type="SUPFAM" id="SSF51182">
    <property type="entry name" value="RmlC-like cupins"/>
    <property type="match status" value="1"/>
</dbReference>
<protein>
    <recommendedName>
        <fullName evidence="2">Cupin type-2 domain-containing protein</fullName>
    </recommendedName>
</protein>
<feature type="signal peptide" evidence="1">
    <location>
        <begin position="1"/>
        <end position="18"/>
    </location>
</feature>
<dbReference type="Proteomes" id="UP000600214">
    <property type="component" value="Unassembled WGS sequence"/>
</dbReference>
<evidence type="ECO:0000313" key="3">
    <source>
        <dbReference type="EMBL" id="GGH29976.1"/>
    </source>
</evidence>
<keyword evidence="4" id="KW-1185">Reference proteome</keyword>
<dbReference type="InterPro" id="IPR013096">
    <property type="entry name" value="Cupin_2"/>
</dbReference>
<name>A0ABQ1YMW1_9BACT</name>
<evidence type="ECO:0000259" key="2">
    <source>
        <dbReference type="Pfam" id="PF07883"/>
    </source>
</evidence>